<gene>
    <name evidence="2" type="ORF">MERR_LOCUS9271</name>
</gene>
<accession>A0A6D2HY69</accession>
<feature type="signal peptide" evidence="1">
    <location>
        <begin position="1"/>
        <end position="25"/>
    </location>
</feature>
<organism evidence="2 3">
    <name type="scientific">Microthlaspi erraticum</name>
    <dbReference type="NCBI Taxonomy" id="1685480"/>
    <lineage>
        <taxon>Eukaryota</taxon>
        <taxon>Viridiplantae</taxon>
        <taxon>Streptophyta</taxon>
        <taxon>Embryophyta</taxon>
        <taxon>Tracheophyta</taxon>
        <taxon>Spermatophyta</taxon>
        <taxon>Magnoliopsida</taxon>
        <taxon>eudicotyledons</taxon>
        <taxon>Gunneridae</taxon>
        <taxon>Pentapetalae</taxon>
        <taxon>rosids</taxon>
        <taxon>malvids</taxon>
        <taxon>Brassicales</taxon>
        <taxon>Brassicaceae</taxon>
        <taxon>Coluteocarpeae</taxon>
        <taxon>Microthlaspi</taxon>
    </lineage>
</organism>
<name>A0A6D2HY69_9BRAS</name>
<evidence type="ECO:0000313" key="3">
    <source>
        <dbReference type="Proteomes" id="UP000467841"/>
    </source>
</evidence>
<comment type="caution">
    <text evidence="2">The sequence shown here is derived from an EMBL/GenBank/DDBJ whole genome shotgun (WGS) entry which is preliminary data.</text>
</comment>
<evidence type="ECO:0000313" key="2">
    <source>
        <dbReference type="EMBL" id="CAA7022036.1"/>
    </source>
</evidence>
<keyword evidence="1" id="KW-0732">Signal</keyword>
<dbReference type="AlphaFoldDB" id="A0A6D2HY69"/>
<proteinExistence type="predicted"/>
<evidence type="ECO:0000256" key="1">
    <source>
        <dbReference type="SAM" id="SignalP"/>
    </source>
</evidence>
<keyword evidence="3" id="KW-1185">Reference proteome</keyword>
<dbReference type="EMBL" id="CACVBM020000666">
    <property type="protein sequence ID" value="CAA7022036.1"/>
    <property type="molecule type" value="Genomic_DNA"/>
</dbReference>
<protein>
    <submittedName>
        <fullName evidence="2">Uncharacterized protein</fullName>
    </submittedName>
</protein>
<reference evidence="2" key="1">
    <citation type="submission" date="2020-01" db="EMBL/GenBank/DDBJ databases">
        <authorList>
            <person name="Mishra B."/>
        </authorList>
    </citation>
    <scope>NUCLEOTIDE SEQUENCE [LARGE SCALE GENOMIC DNA]</scope>
</reference>
<dbReference type="OrthoDB" id="1102569at2759"/>
<dbReference type="Proteomes" id="UP000467841">
    <property type="component" value="Unassembled WGS sequence"/>
</dbReference>
<feature type="chain" id="PRO_5025501205" evidence="1">
    <location>
        <begin position="26"/>
        <end position="92"/>
    </location>
</feature>
<sequence>MANTCRISFICVMILLLFTNQSALSYSARLRLIDGRNLVHEKQHHLSTLEEIEKSDRARLDFLFRMIDEAETNQIVIDSLPLPCLRDQGSSY</sequence>